<dbReference type="RefSeq" id="WP_307160864.1">
    <property type="nucleotide sequence ID" value="NZ_JAUSWV010000001.1"/>
</dbReference>
<sequence>MSAMPQKGDLAQETEIVWLEDPMRLDYVRQALDKVNTRRGKPRYERDGRLIGYSNLEPEAPRRIDSGLFARRIFYLLPHDRPNRPSDPDCPYNVGSPLEAVDPRTVGAGQVGRKTARSQGTPDSVPAGS</sequence>
<dbReference type="InterPro" id="IPR046051">
    <property type="entry name" value="DUF6009"/>
</dbReference>
<proteinExistence type="predicted"/>
<dbReference type="Proteomes" id="UP001230654">
    <property type="component" value="Unassembled WGS sequence"/>
</dbReference>
<evidence type="ECO:0000313" key="2">
    <source>
        <dbReference type="EMBL" id="MDQ0578229.1"/>
    </source>
</evidence>
<accession>A0ABU0NGJ6</accession>
<gene>
    <name evidence="2" type="ORF">QF030_000407</name>
</gene>
<comment type="caution">
    <text evidence="2">The sequence shown here is derived from an EMBL/GenBank/DDBJ whole genome shotgun (WGS) entry which is preliminary data.</text>
</comment>
<dbReference type="Pfam" id="PF19472">
    <property type="entry name" value="DUF6009"/>
    <property type="match status" value="1"/>
</dbReference>
<evidence type="ECO:0008006" key="4">
    <source>
        <dbReference type="Google" id="ProtNLM"/>
    </source>
</evidence>
<protein>
    <recommendedName>
        <fullName evidence="4">Transcription factor</fullName>
    </recommendedName>
</protein>
<keyword evidence="3" id="KW-1185">Reference proteome</keyword>
<evidence type="ECO:0000256" key="1">
    <source>
        <dbReference type="SAM" id="MobiDB-lite"/>
    </source>
</evidence>
<dbReference type="EMBL" id="JAUSWV010000001">
    <property type="protein sequence ID" value="MDQ0578229.1"/>
    <property type="molecule type" value="Genomic_DNA"/>
</dbReference>
<evidence type="ECO:0000313" key="3">
    <source>
        <dbReference type="Proteomes" id="UP001230654"/>
    </source>
</evidence>
<name>A0ABU0NGJ6_STRRH</name>
<organism evidence="2 3">
    <name type="scientific">Streptomyces rishiriensis</name>
    <dbReference type="NCBI Taxonomy" id="68264"/>
    <lineage>
        <taxon>Bacteria</taxon>
        <taxon>Bacillati</taxon>
        <taxon>Actinomycetota</taxon>
        <taxon>Actinomycetes</taxon>
        <taxon>Kitasatosporales</taxon>
        <taxon>Streptomycetaceae</taxon>
        <taxon>Streptomyces</taxon>
    </lineage>
</organism>
<reference evidence="2 3" key="1">
    <citation type="submission" date="2023-07" db="EMBL/GenBank/DDBJ databases">
        <title>Comparative genomics of wheat-associated soil bacteria to identify genetic determinants of phenazine resistance.</title>
        <authorList>
            <person name="Mouncey N."/>
        </authorList>
    </citation>
    <scope>NUCLEOTIDE SEQUENCE [LARGE SCALE GENOMIC DNA]</scope>
    <source>
        <strain evidence="2 3">B2I6</strain>
    </source>
</reference>
<feature type="region of interest" description="Disordered" evidence="1">
    <location>
        <begin position="80"/>
        <end position="129"/>
    </location>
</feature>